<dbReference type="InterPro" id="IPR038479">
    <property type="entry name" value="Transthyretin-like_sf"/>
</dbReference>
<evidence type="ECO:0000313" key="7">
    <source>
        <dbReference type="EMBL" id="VDO84706.1"/>
    </source>
</evidence>
<dbReference type="GO" id="GO:0005576">
    <property type="term" value="C:extracellular region"/>
    <property type="evidence" value="ECO:0007669"/>
    <property type="project" value="UniProtKB-SubCell"/>
</dbReference>
<keyword evidence="6" id="KW-1133">Transmembrane helix</keyword>
<protein>
    <submittedName>
        <fullName evidence="9">Transthyretin-like family protein</fullName>
    </submittedName>
</protein>
<dbReference type="Pfam" id="PF01060">
    <property type="entry name" value="TTR-52"/>
    <property type="match status" value="1"/>
</dbReference>
<gene>
    <name evidence="7" type="ORF">HPBE_LOCUS10343</name>
</gene>
<reference evidence="9" key="2">
    <citation type="submission" date="2019-09" db="UniProtKB">
        <authorList>
            <consortium name="WormBaseParasite"/>
        </authorList>
    </citation>
    <scope>IDENTIFICATION</scope>
</reference>
<evidence type="ECO:0000256" key="4">
    <source>
        <dbReference type="ARBA" id="ARBA00022729"/>
    </source>
</evidence>
<dbReference type="OrthoDB" id="5773467at2759"/>
<dbReference type="PANTHER" id="PTHR21700">
    <property type="entry name" value="TRANSTHYRETIN-LIKE FAMILY PROTEIN-RELATED"/>
    <property type="match status" value="1"/>
</dbReference>
<keyword evidence="8" id="KW-1185">Reference proteome</keyword>
<reference evidence="7 8" key="1">
    <citation type="submission" date="2018-11" db="EMBL/GenBank/DDBJ databases">
        <authorList>
            <consortium name="Pathogen Informatics"/>
        </authorList>
    </citation>
    <scope>NUCLEOTIDE SEQUENCE [LARGE SCALE GENOMIC DNA]</scope>
</reference>
<dbReference type="EMBL" id="UZAH01026732">
    <property type="protein sequence ID" value="VDO84706.1"/>
    <property type="molecule type" value="Genomic_DNA"/>
</dbReference>
<dbReference type="InterPro" id="IPR001534">
    <property type="entry name" value="Transthyretin-like"/>
</dbReference>
<evidence type="ECO:0000256" key="2">
    <source>
        <dbReference type="ARBA" id="ARBA00010112"/>
    </source>
</evidence>
<accession>A0A3P7YA91</accession>
<dbReference type="AlphaFoldDB" id="A0A183FRA1"/>
<dbReference type="WBParaSite" id="HPBE_0001034201-mRNA-1">
    <property type="protein sequence ID" value="HPBE_0001034201-mRNA-1"/>
    <property type="gene ID" value="HPBE_0001034201"/>
</dbReference>
<evidence type="ECO:0000256" key="5">
    <source>
        <dbReference type="SAM" id="MobiDB-lite"/>
    </source>
</evidence>
<dbReference type="GO" id="GO:0009986">
    <property type="term" value="C:cell surface"/>
    <property type="evidence" value="ECO:0007669"/>
    <property type="project" value="InterPro"/>
</dbReference>
<dbReference type="Proteomes" id="UP000050761">
    <property type="component" value="Unassembled WGS sequence"/>
</dbReference>
<keyword evidence="6" id="KW-0812">Transmembrane</keyword>
<keyword evidence="3" id="KW-0964">Secreted</keyword>
<proteinExistence type="inferred from homology"/>
<keyword evidence="6" id="KW-0472">Membrane</keyword>
<feature type="region of interest" description="Disordered" evidence="5">
    <location>
        <begin position="1"/>
        <end position="41"/>
    </location>
</feature>
<evidence type="ECO:0000256" key="1">
    <source>
        <dbReference type="ARBA" id="ARBA00004613"/>
    </source>
</evidence>
<evidence type="ECO:0000256" key="3">
    <source>
        <dbReference type="ARBA" id="ARBA00022525"/>
    </source>
</evidence>
<organism evidence="8 9">
    <name type="scientific">Heligmosomoides polygyrus</name>
    <name type="common">Parasitic roundworm</name>
    <dbReference type="NCBI Taxonomy" id="6339"/>
    <lineage>
        <taxon>Eukaryota</taxon>
        <taxon>Metazoa</taxon>
        <taxon>Ecdysozoa</taxon>
        <taxon>Nematoda</taxon>
        <taxon>Chromadorea</taxon>
        <taxon>Rhabditida</taxon>
        <taxon>Rhabditina</taxon>
        <taxon>Rhabditomorpha</taxon>
        <taxon>Strongyloidea</taxon>
        <taxon>Heligmosomidae</taxon>
        <taxon>Heligmosomoides</taxon>
    </lineage>
</organism>
<evidence type="ECO:0000313" key="9">
    <source>
        <dbReference type="WBParaSite" id="HPBE_0001034201-mRNA-1"/>
    </source>
</evidence>
<accession>A0A183FRA1</accession>
<evidence type="ECO:0000313" key="8">
    <source>
        <dbReference type="Proteomes" id="UP000050761"/>
    </source>
</evidence>
<feature type="transmembrane region" description="Helical" evidence="6">
    <location>
        <begin position="65"/>
        <end position="86"/>
    </location>
</feature>
<name>A0A183FRA1_HELPZ</name>
<sequence length="196" mass="21953">MDHEDSDMGAGPGNNEQCNEETNNDNPQQADLGPNIPESPLGRVEHKLDEVRNKTDGISFMAAKIAHNNVIMIALIAFGLLLTVSAKEVRLTIEGRFFCENNPELPVFVEMKERDTITDDLLSWANVKVGEIFKLEGKEDEVFPITPYLLIRHTCKGDDQQLIVTFGHLKQNTWIDIGDIDLDDPNLPKVLNKADD</sequence>
<evidence type="ECO:0000256" key="6">
    <source>
        <dbReference type="SAM" id="Phobius"/>
    </source>
</evidence>
<keyword evidence="4" id="KW-0732">Signal</keyword>
<dbReference type="Gene3D" id="2.60.40.3330">
    <property type="match status" value="1"/>
</dbReference>
<comment type="similarity">
    <text evidence="2">Belongs to the nematode transthyretin-like family.</text>
</comment>
<comment type="subcellular location">
    <subcellularLocation>
        <location evidence="1">Secreted</location>
    </subcellularLocation>
</comment>